<evidence type="ECO:0000256" key="3">
    <source>
        <dbReference type="ARBA" id="ARBA00022884"/>
    </source>
</evidence>
<dbReference type="SUPFAM" id="SSF46946">
    <property type="entry name" value="S13-like H2TH domain"/>
    <property type="match status" value="1"/>
</dbReference>
<name>A0A140L601_9FIRM</name>
<dbReference type="Pfam" id="PF05833">
    <property type="entry name" value="NFACT_N"/>
    <property type="match status" value="1"/>
</dbReference>
<feature type="domain" description="NFACT RNA-binding" evidence="6">
    <location>
        <begin position="469"/>
        <end position="561"/>
    </location>
</feature>
<evidence type="ECO:0000256" key="4">
    <source>
        <dbReference type="ARBA" id="ARBA00022917"/>
    </source>
</evidence>
<dbReference type="InterPro" id="IPR051608">
    <property type="entry name" value="RQC_Subunit_NEMF"/>
</dbReference>
<dbReference type="Proteomes" id="UP000070456">
    <property type="component" value="Unassembled WGS sequence"/>
</dbReference>
<dbReference type="InterPro" id="IPR008532">
    <property type="entry name" value="NFACT_RNA-bd"/>
</dbReference>
<evidence type="ECO:0000313" key="7">
    <source>
        <dbReference type="EMBL" id="KXG75976.1"/>
    </source>
</evidence>
<dbReference type="AlphaFoldDB" id="A0A140L601"/>
<dbReference type="FunFam" id="2.30.310.10:FF:000004">
    <property type="entry name" value="Fibronectin-binding protein A"/>
    <property type="match status" value="1"/>
</dbReference>
<keyword evidence="4 5" id="KW-0648">Protein biosynthesis</keyword>
<comment type="subunit">
    <text evidence="5">Associates with stalled 50S ribosomal subunits. Binds to RqcP.</text>
</comment>
<evidence type="ECO:0000259" key="6">
    <source>
        <dbReference type="Pfam" id="PF05670"/>
    </source>
</evidence>
<keyword evidence="8" id="KW-1185">Reference proteome</keyword>
<dbReference type="Pfam" id="PF05670">
    <property type="entry name" value="NFACT-R_1"/>
    <property type="match status" value="1"/>
</dbReference>
<evidence type="ECO:0000256" key="2">
    <source>
        <dbReference type="ARBA" id="ARBA00022730"/>
    </source>
</evidence>
<evidence type="ECO:0000256" key="5">
    <source>
        <dbReference type="HAMAP-Rule" id="MF_00844"/>
    </source>
</evidence>
<keyword evidence="5" id="KW-0175">Coiled coil</keyword>
<accession>A0A140L601</accession>
<dbReference type="OrthoDB" id="9766163at2"/>
<evidence type="ECO:0000313" key="8">
    <source>
        <dbReference type="Proteomes" id="UP000070456"/>
    </source>
</evidence>
<gene>
    <name evidence="5" type="primary">rqcH</name>
    <name evidence="7" type="ORF">AN619_14400</name>
</gene>
<comment type="similarity">
    <text evidence="5">Belongs to the NEMF family.</text>
</comment>
<dbReference type="STRING" id="520762.AN619_14400"/>
<dbReference type="GO" id="GO:0019843">
    <property type="term" value="F:rRNA binding"/>
    <property type="evidence" value="ECO:0007669"/>
    <property type="project" value="UniProtKB-UniRule"/>
</dbReference>
<dbReference type="GO" id="GO:0072344">
    <property type="term" value="P:rescue of stalled ribosome"/>
    <property type="evidence" value="ECO:0007669"/>
    <property type="project" value="UniProtKB-UniRule"/>
</dbReference>
<dbReference type="PANTHER" id="PTHR15239">
    <property type="entry name" value="NUCLEAR EXPORT MEDIATOR FACTOR NEMF"/>
    <property type="match status" value="1"/>
</dbReference>
<organism evidence="7 8">
    <name type="scientific">Thermotalea metallivorans</name>
    <dbReference type="NCBI Taxonomy" id="520762"/>
    <lineage>
        <taxon>Bacteria</taxon>
        <taxon>Bacillati</taxon>
        <taxon>Bacillota</taxon>
        <taxon>Clostridia</taxon>
        <taxon>Peptostreptococcales</taxon>
        <taxon>Thermotaleaceae</taxon>
        <taxon>Thermotalea</taxon>
    </lineage>
</organism>
<dbReference type="HAMAP" id="MF_00844_B">
    <property type="entry name" value="RqcH_B"/>
    <property type="match status" value="1"/>
</dbReference>
<dbReference type="GO" id="GO:0043023">
    <property type="term" value="F:ribosomal large subunit binding"/>
    <property type="evidence" value="ECO:0007669"/>
    <property type="project" value="UniProtKB-UniRule"/>
</dbReference>
<dbReference type="PATRIC" id="fig|520762.4.peg.1602"/>
<comment type="function">
    <text evidence="5">Key component of the ribosome quality control system (RQC), a ribosome-associated complex that mediates the extraction of incompletely synthesized nascent chains from stalled ribosomes and their subsequent degradation. RqcH recruits Ala-charged tRNA, and with RqcP directs the elongation of stalled nascent chains on 50S ribosomal subunits, leading to non-templated C-terminal alanine extensions (Ala tail). The Ala tail promotes nascent chain degradation. May add between 1 and at least 8 Ala residues. Binds to stalled 50S ribosomal subunits.</text>
</comment>
<keyword evidence="2 5" id="KW-0699">rRNA-binding</keyword>
<evidence type="ECO:0000256" key="1">
    <source>
        <dbReference type="ARBA" id="ARBA00022555"/>
    </source>
</evidence>
<keyword evidence="1 5" id="KW-0820">tRNA-binding</keyword>
<protein>
    <recommendedName>
        <fullName evidence="5">Rqc2 homolog RqcH</fullName>
        <shortName evidence="5">RqcH</shortName>
    </recommendedName>
</protein>
<dbReference type="GO" id="GO:1990112">
    <property type="term" value="C:RQC complex"/>
    <property type="evidence" value="ECO:0007669"/>
    <property type="project" value="TreeGrafter"/>
</dbReference>
<dbReference type="InterPro" id="IPR043682">
    <property type="entry name" value="RqcH_bacterial"/>
</dbReference>
<proteinExistence type="inferred from homology"/>
<dbReference type="RefSeq" id="WP_068556034.1">
    <property type="nucleotide sequence ID" value="NZ_LOEE01000030.1"/>
</dbReference>
<dbReference type="PANTHER" id="PTHR15239:SF6">
    <property type="entry name" value="RIBOSOME QUALITY CONTROL COMPLEX SUBUNIT NEMF"/>
    <property type="match status" value="1"/>
</dbReference>
<feature type="coiled-coil region" evidence="5">
    <location>
        <begin position="398"/>
        <end position="425"/>
    </location>
</feature>
<dbReference type="Gene3D" id="2.30.310.10">
    <property type="entry name" value="ibrinogen binding protein from staphylococcus aureus domain"/>
    <property type="match status" value="1"/>
</dbReference>
<dbReference type="GO" id="GO:0000049">
    <property type="term" value="F:tRNA binding"/>
    <property type="evidence" value="ECO:0007669"/>
    <property type="project" value="UniProtKB-UniRule"/>
</dbReference>
<dbReference type="InterPro" id="IPR010979">
    <property type="entry name" value="Ribosomal_uS13-like_H2TH"/>
</dbReference>
<dbReference type="Gene3D" id="1.10.8.50">
    <property type="match status" value="1"/>
</dbReference>
<sequence>MPLDGLVISAVVHELKEKILYGKIEKIYQPEIDEINLHIRCLGKSYRLLISASSHHPRIHLTATAKQNPPSPPMFCMLMRKHLQGGKILSVQQKEFERIIAIDVENYDELGSLSVKQLIVEIMGKHSNVVLVEKSQNKIIDSIKRISGDVNRYREILPGKIYIAPPGQDKVNPLLLNKDSFLSLFHRGTKGCPVQKALYTFLQGISPVTAREICYRAQIDEDLPMAYMTMGKYDALWDALTNLLQNVTSSNYIPNIIIGKSDRHVIDFSSIPLKHYEHLYDAMVADSISNILEDYYAQRDLHERLKQKSIDLRKFIVQTLDRLYKKMQKLLEELTASEKSEEYRIFGELLTANLHLIQKGNTEAEVINYYDEEGKTVKIPLDARLSPAQNAQRYFKKYAKAKTAVKEIKVQLEESENEIKYFENLLVYVENAADIQDLEDVRNELIEEGYLRKRKDKEEKIKRKSVPLSFISSDGFQILVGKNNKQNDALTCKIASKKDLWFHTKDIPGSHVVVISNQQSIPETTILEAAELAAFHSKGKLSGNVPVDYTEIKNVRKPSGAKPGMVIYDNHKTLYVTPRHDIAARLRQNKTESH</sequence>
<comment type="caution">
    <text evidence="7">The sequence shown here is derived from an EMBL/GenBank/DDBJ whole genome shotgun (WGS) entry which is preliminary data.</text>
</comment>
<reference evidence="7 8" key="1">
    <citation type="submission" date="2015-12" db="EMBL/GenBank/DDBJ databases">
        <title>Draft genome sequence of the thermoanaerobe Thermotalea metallivorans, an isolate from the runoff channel of the Great Artesian Basin, Australia.</title>
        <authorList>
            <person name="Patel B.K."/>
        </authorList>
    </citation>
    <scope>NUCLEOTIDE SEQUENCE [LARGE SCALE GENOMIC DNA]</scope>
    <source>
        <strain evidence="7 8">B2-1</strain>
    </source>
</reference>
<keyword evidence="3 5" id="KW-0694">RNA-binding</keyword>
<dbReference type="EMBL" id="LOEE01000030">
    <property type="protein sequence ID" value="KXG75976.1"/>
    <property type="molecule type" value="Genomic_DNA"/>
</dbReference>